<evidence type="ECO:0000313" key="2">
    <source>
        <dbReference type="RefSeq" id="XP_018335130.1"/>
    </source>
</evidence>
<dbReference type="OrthoDB" id="10065698at2759"/>
<accession>A0A1W4XRT6</accession>
<dbReference type="KEGG" id="apln:108744029"/>
<dbReference type="STRING" id="224129.A0A1W4XRT6"/>
<dbReference type="PRINTS" id="PR00375">
    <property type="entry name" value="HUNTINGTIN"/>
</dbReference>
<protein>
    <submittedName>
        <fullName evidence="2">Huntingtin-like</fullName>
    </submittedName>
</protein>
<organism evidence="1 2">
    <name type="scientific">Agrilus planipennis</name>
    <name type="common">Emerald ash borer</name>
    <name type="synonym">Agrilus marcopoli</name>
    <dbReference type="NCBI Taxonomy" id="224129"/>
    <lineage>
        <taxon>Eukaryota</taxon>
        <taxon>Metazoa</taxon>
        <taxon>Ecdysozoa</taxon>
        <taxon>Arthropoda</taxon>
        <taxon>Hexapoda</taxon>
        <taxon>Insecta</taxon>
        <taxon>Pterygota</taxon>
        <taxon>Neoptera</taxon>
        <taxon>Endopterygota</taxon>
        <taxon>Coleoptera</taxon>
        <taxon>Polyphaga</taxon>
        <taxon>Elateriformia</taxon>
        <taxon>Buprestoidea</taxon>
        <taxon>Buprestidae</taxon>
        <taxon>Agrilinae</taxon>
        <taxon>Agrilus</taxon>
    </lineage>
</organism>
<dbReference type="InterPro" id="IPR048412">
    <property type="entry name" value="Htt_bridge"/>
</dbReference>
<dbReference type="PANTHER" id="PTHR10170:SF10">
    <property type="entry name" value="HUNTINGTIN"/>
    <property type="match status" value="1"/>
</dbReference>
<dbReference type="Proteomes" id="UP000192223">
    <property type="component" value="Unplaced"/>
</dbReference>
<dbReference type="RefSeq" id="XP_018335130.1">
    <property type="nucleotide sequence ID" value="XM_018479628.2"/>
</dbReference>
<reference evidence="2" key="1">
    <citation type="submission" date="2025-08" db="UniProtKB">
        <authorList>
            <consortium name="RefSeq"/>
        </authorList>
    </citation>
    <scope>IDENTIFICATION</scope>
    <source>
        <tissue evidence="2">Entire body</tissue>
    </source>
</reference>
<dbReference type="Pfam" id="PF20927">
    <property type="entry name" value="Htt_C-HEAT"/>
    <property type="match status" value="2"/>
</dbReference>
<keyword evidence="1" id="KW-1185">Reference proteome</keyword>
<dbReference type="PANTHER" id="PTHR10170">
    <property type="entry name" value="HUNTINGTON DISEASE PROTEIN"/>
    <property type="match status" value="1"/>
</dbReference>
<dbReference type="InterPro" id="IPR024613">
    <property type="entry name" value="Huntingtin_N_HEAT_rpt-2"/>
</dbReference>
<dbReference type="InterPro" id="IPR000091">
    <property type="entry name" value="Huntingtin"/>
</dbReference>
<dbReference type="Pfam" id="PF12372">
    <property type="entry name" value="Htt_N-HEAT"/>
    <property type="match status" value="1"/>
</dbReference>
<sequence>MFEDRNLATITDQFMGHTMRLLNIFVHVIENTTPSVPQNKPMLANLPPSPIKKRKNDAIEKVKLLSPIKSSDKEDKGEKKSDTKVNVGTVFAFLPHYIKMYDIFKTAYTNYKITLDFENSGMFVELLKITLNALSLILEIGSLHESGPVAEDLLTLLQTIFILTPPNSVECVQQLLKSLFGANLTFTISNLDDYDKRNEPEIDFTFYHNIFQKPYNETTTFLEKLRGSSKVKKNDDNTVMGYLHRKILTTSRSSEKALASYIKLFEPMVIKSLQVYRITSDVLLQCKVLKLLCQLVQLKINYCLLDSEQIFIGFVIKQFEFIEEGQINLPEEIIPRIFDFLVHLSYAKQHSKMIIDIPKILQLCDGLMASGQPPLKYCIAALKPVVQDIFLLRNKSNITDYKELETTREVLFTMLLRLLEYPEVIDLLVLVLNESRYCNDNLEKWLRWSRQTIETLLPMLKMNKIRINQKGALVSMKQLILVLNHQAFMPLQNILILLFENPLKHENNLTCVNRWLGKVITLLFMVSHIKEDVLLSEIVEIQEEFSPHSVFRSTIITSDPLNVTNTTEIFSGVPPEVIFVKFLFRVIEIVSDNCLEVVKSGKENYLINQFSDFLIFCLHMLQSGSHCKITHTATNMFNESSLSDFNEDNEKVSIEEINSNFLYLSSFYPNVTFYWCYLLALLNYNNRKFWAKIMQVTDCYGIIEQLKSSVPEDSKSIMSAIVRIGGVITFCDYLSENMLDGEQLSWFLVNTIESLVVLSNEPPVFEFLTSLHRNSSASSLVIQAVTAKCLNKSEPSFNVKVLKSIENAHPSQIGSVLKLLLPKLLNSRQLAISRLVANVASRKVELLLTMSVEEVNAQLPREDFNHIMDLMVKTKLARKHETLVALLNKLATQCYDLSPLEMEQRRTVNPEYIKNLHVNKTWFMTQIKHNCYNSSLSTEMAELLSHLDNEDLLSLMGIKDFNKTVLKECINVSVNKIREENLKEEPILFKAAIANVLDIVRRIRSFIPKPHQVYRVLDREPSPSELKFSNKLTEIFSDEFVWSFLNETIPCVTYYIKSLPSLPTTKIPDNYFEDFIKFAVICLESVNFTLDVYKCKLMKYIVDALNCADVICKEVHLCGILGLDTHVSWLCSAVNSIYKIVNQLLADNNSLPVVSKNSLKNTLENVETLSAGHCCYQLSVLVTWLEKYFDTTDIPKYFIQPIRSLIISLARLPLVNSYILTPPSAWKCGFSVELSGIFATLVPQLPIEFLKEVDILEEFIFRISLLGWTSRQQFEETWMSLLSVLNSTSAEDGFTEEANETRSTSIAVKAITSLLLQTLYTPMIGNPNVSITLHVPRNKPFDTSLESVYRLKNVQNKLVNQFREYAETHDINNKLINVFSMSNLEKINSSYSYGQLSVEYLAIASNTAESMNKNNYVTQVYKTRKKVLEESGLDINSCLQFLLDHYSQWLTTEETNIRILHEVVQSTLMISDLFTDKAQFEWMLDSFLTLSKIHTHEDEVLHQYIVVGCCKAAAVLSTELETYEAIKKIIVQNLKSTFIPCRTAALHGILYLLQGNVLGSIHIGTLSDEVQLILPIITDYVQCHTPSKTDVLSQSLEHTLTTWAVAFYIIENLEENNLEPQFTSVVLQSASSVLQSKVSTHFQLAILKGLERLIIKKCLSNKYIDLIMKIAIENIKTKTFPLDLCAIQLLLSCTYTNSLKKKGNELEDNPDNLVHLLEKVSIIFDHIKKGFPFQVQILCSILPDILNYFFTPADILTKVLGEFLSQQQPHPKLLSSVVFKVFENSINQSQLPLLQDWVVFSLSNFTNSFSMSMATWYLSCFFVSASTNPWLRSFFPYMQARIGRFEYEDRKMLCIAGADFYKNLTNDKQRQTFIDSFDKVKDQIDSPFNDLLSSVEL</sequence>
<evidence type="ECO:0000313" key="1">
    <source>
        <dbReference type="Proteomes" id="UP000192223"/>
    </source>
</evidence>
<dbReference type="InterPro" id="IPR028426">
    <property type="entry name" value="Huntingtin_fam"/>
</dbReference>
<dbReference type="GO" id="GO:0005737">
    <property type="term" value="C:cytoplasm"/>
    <property type="evidence" value="ECO:0007669"/>
    <property type="project" value="InterPro"/>
</dbReference>
<dbReference type="Pfam" id="PF20925">
    <property type="entry name" value="Htt_bridge"/>
    <property type="match status" value="1"/>
</dbReference>
<dbReference type="GO" id="GO:0005634">
    <property type="term" value="C:nucleus"/>
    <property type="evidence" value="ECO:0007669"/>
    <property type="project" value="InterPro"/>
</dbReference>
<dbReference type="InParanoid" id="A0A1W4XRT6"/>
<dbReference type="InterPro" id="IPR048413">
    <property type="entry name" value="Htt_C-HEAT_rpt"/>
</dbReference>
<dbReference type="GeneID" id="108744029"/>
<dbReference type="FunCoup" id="A0A1W4XRT6">
    <property type="interactions" value="1477"/>
</dbReference>
<gene>
    <name evidence="2" type="primary">LOC108744029</name>
</gene>
<name>A0A1W4XRT6_AGRPL</name>
<proteinExistence type="predicted"/>